<comment type="caution">
    <text evidence="1">The sequence shown here is derived from an EMBL/GenBank/DDBJ whole genome shotgun (WGS) entry which is preliminary data.</text>
</comment>
<sequence>MTVATAGQNLENYWKRGTGAIKIRWGTPGDFTRCVRELDKHVGNERARRICAQWHYETNGFWPGDRRNR</sequence>
<dbReference type="EMBL" id="POUD01000024">
    <property type="protein sequence ID" value="PZG20615.1"/>
    <property type="molecule type" value="Genomic_DNA"/>
</dbReference>
<accession>A0A2W2EWG3</accession>
<reference evidence="1 2" key="1">
    <citation type="submission" date="2018-01" db="EMBL/GenBank/DDBJ databases">
        <title>Draft genome sequence of Nonomuraea sp. KC333.</title>
        <authorList>
            <person name="Sahin N."/>
            <person name="Saygin H."/>
            <person name="Ay H."/>
        </authorList>
    </citation>
    <scope>NUCLEOTIDE SEQUENCE [LARGE SCALE GENOMIC DNA]</scope>
    <source>
        <strain evidence="1 2">KC333</strain>
    </source>
</reference>
<dbReference type="AlphaFoldDB" id="A0A2W2EWG3"/>
<gene>
    <name evidence="1" type="ORF">C1J01_08930</name>
</gene>
<proteinExistence type="predicted"/>
<dbReference type="Proteomes" id="UP000249304">
    <property type="component" value="Unassembled WGS sequence"/>
</dbReference>
<name>A0A2W2EWG3_9ACTN</name>
<evidence type="ECO:0000313" key="2">
    <source>
        <dbReference type="Proteomes" id="UP000249304"/>
    </source>
</evidence>
<evidence type="ECO:0000313" key="1">
    <source>
        <dbReference type="EMBL" id="PZG20615.1"/>
    </source>
</evidence>
<keyword evidence="2" id="KW-1185">Reference proteome</keyword>
<protein>
    <submittedName>
        <fullName evidence="1">Uncharacterized protein</fullName>
    </submittedName>
</protein>
<dbReference type="OrthoDB" id="4751040at2"/>
<organism evidence="1 2">
    <name type="scientific">Nonomuraea aridisoli</name>
    <dbReference type="NCBI Taxonomy" id="2070368"/>
    <lineage>
        <taxon>Bacteria</taxon>
        <taxon>Bacillati</taxon>
        <taxon>Actinomycetota</taxon>
        <taxon>Actinomycetes</taxon>
        <taxon>Streptosporangiales</taxon>
        <taxon>Streptosporangiaceae</taxon>
        <taxon>Nonomuraea</taxon>
    </lineage>
</organism>